<evidence type="ECO:0000256" key="5">
    <source>
        <dbReference type="SAM" id="MobiDB-lite"/>
    </source>
</evidence>
<sequence>MTKTLAEQPGEGAAPVSPSPSRRALLHGAAGLGALAAGAAVAGPGLAFAAPAGLPLPPATPGITPFKIAVPQSALTDLKRRLGATRWPERETVEDWSQGVPLAKLQGLVEYWRTRYDWRRAEATLNRFPNYRTQLDGLGIHFLHARSKHENALPILLTHGWPGSVIEFLKLIPLLTDPTAHGGKAEDAFHVILPSLPGFGFSDKPTQKGWNMARIAKAWAELMQRLGYTHWVAQGGDWGAGVTTALAHLQPAGLAGIHLNFPLVFPEKLPTTDLSPEEQRALAQAQAFNTHGSGYFLLQTTRPQTVGYALADSPSGQAAWIYEKFQGWTDNKGDPESALSQDEMLDNISLYWLTDTAASSARIYWENAGSNFSGGKLDLPVGVSVFPRELFRAPKRWAEQTYSKLIYWNEPDRGGHFAAFEQPALFAHELRECFRQLRAK</sequence>
<feature type="domain" description="Epoxide hydrolase N-terminal" evidence="6">
    <location>
        <begin position="63"/>
        <end position="168"/>
    </location>
</feature>
<evidence type="ECO:0000256" key="2">
    <source>
        <dbReference type="ARBA" id="ARBA00022797"/>
    </source>
</evidence>
<dbReference type="InterPro" id="IPR029058">
    <property type="entry name" value="AB_hydrolase_fold"/>
</dbReference>
<evidence type="ECO:0000313" key="7">
    <source>
        <dbReference type="EMBL" id="CAB99443.1"/>
    </source>
</evidence>
<proteinExistence type="inferred from homology"/>
<dbReference type="InterPro" id="IPR016292">
    <property type="entry name" value="Epoxide_hydrolase"/>
</dbReference>
<dbReference type="PROSITE" id="PS51318">
    <property type="entry name" value="TAT"/>
    <property type="match status" value="1"/>
</dbReference>
<dbReference type="EMBL" id="AJ276219">
    <property type="protein sequence ID" value="CAB99443.1"/>
    <property type="molecule type" value="Genomic_DNA"/>
</dbReference>
<dbReference type="InterPro" id="IPR006311">
    <property type="entry name" value="TAT_signal"/>
</dbReference>
<comment type="similarity">
    <text evidence="1">Belongs to the peptidase S33 family.</text>
</comment>
<evidence type="ECO:0000256" key="1">
    <source>
        <dbReference type="ARBA" id="ARBA00010088"/>
    </source>
</evidence>
<dbReference type="OMA" id="YSAMMVT"/>
<dbReference type="AlphaFoldDB" id="Q9K4V9"/>
<dbReference type="PIRSF" id="PIRSF001112">
    <property type="entry name" value="Epoxide_hydrolase"/>
    <property type="match status" value="1"/>
</dbReference>
<organism evidence="7">
    <name type="scientific">Stigmatella aurantiaca</name>
    <dbReference type="NCBI Taxonomy" id="41"/>
    <lineage>
        <taxon>Bacteria</taxon>
        <taxon>Pseudomonadati</taxon>
        <taxon>Myxococcota</taxon>
        <taxon>Myxococcia</taxon>
        <taxon>Myxococcales</taxon>
        <taxon>Cystobacterineae</taxon>
        <taxon>Archangiaceae</taxon>
        <taxon>Stigmatella</taxon>
    </lineage>
</organism>
<dbReference type="ESTHER" id="stiau-EPHA">
    <property type="family name" value="Epoxide_hydrolase"/>
</dbReference>
<dbReference type="Gene3D" id="3.40.50.1820">
    <property type="entry name" value="alpha/beta hydrolase"/>
    <property type="match status" value="1"/>
</dbReference>
<dbReference type="Pfam" id="PF06441">
    <property type="entry name" value="EHN"/>
    <property type="match status" value="1"/>
</dbReference>
<dbReference type="SUPFAM" id="SSF53474">
    <property type="entry name" value="alpha/beta-Hydrolases"/>
    <property type="match status" value="1"/>
</dbReference>
<evidence type="ECO:0000256" key="3">
    <source>
        <dbReference type="ARBA" id="ARBA00022801"/>
    </source>
</evidence>
<dbReference type="PRINTS" id="PR00412">
    <property type="entry name" value="EPOXHYDRLASE"/>
</dbReference>
<dbReference type="GO" id="GO:0097176">
    <property type="term" value="P:epoxide metabolic process"/>
    <property type="evidence" value="ECO:0007669"/>
    <property type="project" value="TreeGrafter"/>
</dbReference>
<reference evidence="7" key="1">
    <citation type="submission" date="2000-07" db="EMBL/GenBank/DDBJ databases">
        <title>EphA of Stigmatella aurantiaca.</title>
        <authorList>
            <person name="Shen H."/>
            <person name="Schairer H.U."/>
        </authorList>
    </citation>
    <scope>NUCLEOTIDE SEQUENCE</scope>
    <source>
        <strain evidence="7">DW4/3-1</strain>
    </source>
</reference>
<gene>
    <name evidence="7" type="primary">ephA</name>
</gene>
<feature type="region of interest" description="Disordered" evidence="5">
    <location>
        <begin position="1"/>
        <end position="21"/>
    </location>
</feature>
<evidence type="ECO:0000259" key="6">
    <source>
        <dbReference type="Pfam" id="PF06441"/>
    </source>
</evidence>
<keyword evidence="2" id="KW-0058">Aromatic hydrocarbons catabolism</keyword>
<accession>Q9K4V9</accession>
<dbReference type="GO" id="GO:0004301">
    <property type="term" value="F:epoxide hydrolase activity"/>
    <property type="evidence" value="ECO:0007669"/>
    <property type="project" value="TreeGrafter"/>
</dbReference>
<feature type="active site" description="Proton donor" evidence="4">
    <location>
        <position position="364"/>
    </location>
</feature>
<dbReference type="MEROPS" id="S33.971"/>
<dbReference type="PANTHER" id="PTHR21661:SF35">
    <property type="entry name" value="EPOXIDE HYDROLASE"/>
    <property type="match status" value="1"/>
</dbReference>
<dbReference type="InterPro" id="IPR000639">
    <property type="entry name" value="Epox_hydrolase-like"/>
</dbReference>
<dbReference type="SMR" id="Q9K4V9"/>
<keyword evidence="3 7" id="KW-0378">Hydrolase</keyword>
<feature type="active site" description="Nucleophile" evidence="4">
    <location>
        <position position="237"/>
    </location>
</feature>
<protein>
    <submittedName>
        <fullName evidence="7">Putative epoxide hydrolase</fullName>
    </submittedName>
</protein>
<dbReference type="InterPro" id="IPR010497">
    <property type="entry name" value="Epoxide_hydro_N"/>
</dbReference>
<evidence type="ECO:0000256" key="4">
    <source>
        <dbReference type="PIRSR" id="PIRSR001112-1"/>
    </source>
</evidence>
<name>Q9K4V9_STIAU</name>
<feature type="active site" description="Proton acceptor" evidence="4">
    <location>
        <position position="416"/>
    </location>
</feature>
<dbReference type="PANTHER" id="PTHR21661">
    <property type="entry name" value="EPOXIDE HYDROLASE 1-RELATED"/>
    <property type="match status" value="1"/>
</dbReference>